<evidence type="ECO:0000256" key="1">
    <source>
        <dbReference type="SAM" id="MobiDB-lite"/>
    </source>
</evidence>
<feature type="compositionally biased region" description="Low complexity" evidence="1">
    <location>
        <begin position="10"/>
        <end position="23"/>
    </location>
</feature>
<feature type="region of interest" description="Disordered" evidence="1">
    <location>
        <begin position="278"/>
        <end position="310"/>
    </location>
</feature>
<dbReference type="GeneID" id="70185936"/>
<dbReference type="EMBL" id="JAGTJQ010000002">
    <property type="protein sequence ID" value="KAH7037699.1"/>
    <property type="molecule type" value="Genomic_DNA"/>
</dbReference>
<dbReference type="AlphaFoldDB" id="A0A9P8YED7"/>
<dbReference type="RefSeq" id="XP_046016820.1">
    <property type="nucleotide sequence ID" value="XM_046156390.1"/>
</dbReference>
<feature type="region of interest" description="Disordered" evidence="1">
    <location>
        <begin position="1"/>
        <end position="47"/>
    </location>
</feature>
<evidence type="ECO:0000313" key="4">
    <source>
        <dbReference type="Proteomes" id="UP000756346"/>
    </source>
</evidence>
<comment type="caution">
    <text evidence="3">The sequence shown here is derived from an EMBL/GenBank/DDBJ whole genome shotgun (WGS) entry which is preliminary data.</text>
</comment>
<sequence>MQYELPACGDGSVSSATDFSSSDVPPLMPHSPSSSCTSSDSGSGSVKTEASLFTEDFVDMSPPLEDTSLHKDATEDCTNNTLNHQLGPQHHAQLPYYNAPWDAVNSQKMLLGNEPILNTDINAPALQHAPAMTGPGVYDIAMQQQGNFGRMATMPGAMQTWDVMDFSAMSQQQQQQQRMWPVLTSSIEMPTALQPGLQSSLPYMPTLSHGLPINTSPPTSAPHGTYPYHHGGELDGDSCHSIYPVPPSFDSPPRSASVDRFCGIDSYRSLKREHRPLLARHIRHRSSPLQRPRSRMDDDRYYPSKSPSRGYARRYYSESCSPRSFSVEDSDFDEETGEIVVGGAERTARDEFLLKYRSKGWTYKQIRERGNFAEAESTLRGRYRTLTKEKEARVRKPEWHANDIKLLKRAVKKLGKSDSKGDIKKISWKQVAEYISESGGSYSFGYATCRKRWDELTTRKEDADGS</sequence>
<evidence type="ECO:0000259" key="2">
    <source>
        <dbReference type="PROSITE" id="PS50090"/>
    </source>
</evidence>
<evidence type="ECO:0000313" key="3">
    <source>
        <dbReference type="EMBL" id="KAH7037699.1"/>
    </source>
</evidence>
<dbReference type="OrthoDB" id="3439209at2759"/>
<dbReference type="PROSITE" id="PS50090">
    <property type="entry name" value="MYB_LIKE"/>
    <property type="match status" value="1"/>
</dbReference>
<keyword evidence="4" id="KW-1185">Reference proteome</keyword>
<organism evidence="3 4">
    <name type="scientific">Microdochium trichocladiopsis</name>
    <dbReference type="NCBI Taxonomy" id="1682393"/>
    <lineage>
        <taxon>Eukaryota</taxon>
        <taxon>Fungi</taxon>
        <taxon>Dikarya</taxon>
        <taxon>Ascomycota</taxon>
        <taxon>Pezizomycotina</taxon>
        <taxon>Sordariomycetes</taxon>
        <taxon>Xylariomycetidae</taxon>
        <taxon>Xylariales</taxon>
        <taxon>Microdochiaceae</taxon>
        <taxon>Microdochium</taxon>
    </lineage>
</organism>
<accession>A0A9P8YED7</accession>
<proteinExistence type="predicted"/>
<dbReference type="InterPro" id="IPR001005">
    <property type="entry name" value="SANT/Myb"/>
</dbReference>
<feature type="domain" description="Myb-like" evidence="2">
    <location>
        <begin position="391"/>
        <end position="457"/>
    </location>
</feature>
<name>A0A9P8YED7_9PEZI</name>
<gene>
    <name evidence="3" type="ORF">B0I36DRAFT_345775</name>
</gene>
<dbReference type="Proteomes" id="UP000756346">
    <property type="component" value="Unassembled WGS sequence"/>
</dbReference>
<protein>
    <recommendedName>
        <fullName evidence="2">Myb-like domain-containing protein</fullName>
    </recommendedName>
</protein>
<feature type="compositionally biased region" description="Low complexity" evidence="1">
    <location>
        <begin position="31"/>
        <end position="45"/>
    </location>
</feature>
<reference evidence="3" key="1">
    <citation type="journal article" date="2021" name="Nat. Commun.">
        <title>Genetic determinants of endophytism in the Arabidopsis root mycobiome.</title>
        <authorList>
            <person name="Mesny F."/>
            <person name="Miyauchi S."/>
            <person name="Thiergart T."/>
            <person name="Pickel B."/>
            <person name="Atanasova L."/>
            <person name="Karlsson M."/>
            <person name="Huettel B."/>
            <person name="Barry K.W."/>
            <person name="Haridas S."/>
            <person name="Chen C."/>
            <person name="Bauer D."/>
            <person name="Andreopoulos W."/>
            <person name="Pangilinan J."/>
            <person name="LaButti K."/>
            <person name="Riley R."/>
            <person name="Lipzen A."/>
            <person name="Clum A."/>
            <person name="Drula E."/>
            <person name="Henrissat B."/>
            <person name="Kohler A."/>
            <person name="Grigoriev I.V."/>
            <person name="Martin F.M."/>
            <person name="Hacquard S."/>
        </authorList>
    </citation>
    <scope>NUCLEOTIDE SEQUENCE</scope>
    <source>
        <strain evidence="3">MPI-CAGE-CH-0230</strain>
    </source>
</reference>